<reference evidence="11 13" key="1">
    <citation type="submission" date="2017-09" db="EMBL/GenBank/DDBJ databases">
        <authorList>
            <person name="Thomas P."/>
            <person name="Seyboldt C."/>
        </authorList>
    </citation>
    <scope>NUCLEOTIDE SEQUENCE [LARGE SCALE GENOMIC DNA]</scope>
    <source>
        <strain evidence="11 13">DSM 7534</strain>
    </source>
</reference>
<dbReference type="EMBL" id="CP099799">
    <property type="protein sequence ID" value="USS00174.1"/>
    <property type="molecule type" value="Genomic_DNA"/>
</dbReference>
<evidence type="ECO:0000256" key="10">
    <source>
        <dbReference type="PIRNR" id="PIRNR010130"/>
    </source>
</evidence>
<name>A0A9N7PIE6_CLOSE</name>
<evidence type="ECO:0000313" key="13">
    <source>
        <dbReference type="Proteomes" id="UP000280586"/>
    </source>
</evidence>
<evidence type="ECO:0000256" key="8">
    <source>
        <dbReference type="ARBA" id="ARBA00023315"/>
    </source>
</evidence>
<evidence type="ECO:0000256" key="6">
    <source>
        <dbReference type="ARBA" id="ARBA00022723"/>
    </source>
</evidence>
<sequence length="222" mass="24525">MNRNLKCDYKELATKIVSVIRENLEDKVSKREIPVGVSNRHIHLSQEDLEILFGKEYQLSEMKKLKQPGQFAAKETVYIAGPKGCIFNVRVLGPVRKSSQVELSRTDSFALGINNCPIRESGDLKGSGDICVIGPKGSIVLKEKAIIAKRHIHMNSNDAESLNVENGQVVNVITLGDRKTVFGEVVVRVNDSYKLELHLDRDEANAAGLSSDDSVEIVELAL</sequence>
<evidence type="ECO:0000313" key="11">
    <source>
        <dbReference type="EMBL" id="AYE33615.1"/>
    </source>
</evidence>
<keyword evidence="14" id="KW-1185">Reference proteome</keyword>
<evidence type="ECO:0000256" key="2">
    <source>
        <dbReference type="ARBA" id="ARBA00007342"/>
    </source>
</evidence>
<comment type="function">
    <text evidence="10">Involved in 1,2-propanediol (1,2-PD) degradation by catalyzing the conversion of propanoyl-CoA to propanoyl-phosphate.</text>
</comment>
<dbReference type="EMBL" id="CP023671">
    <property type="protein sequence ID" value="AYE33615.1"/>
    <property type="molecule type" value="Genomic_DNA"/>
</dbReference>
<comment type="similarity">
    <text evidence="2 10">Belongs to the PduL family.</text>
</comment>
<dbReference type="AlphaFoldDB" id="A0A9N7PIE6"/>
<evidence type="ECO:0000256" key="1">
    <source>
        <dbReference type="ARBA" id="ARBA00001947"/>
    </source>
</evidence>
<dbReference type="RefSeq" id="WP_083089562.1">
    <property type="nucleotide sequence ID" value="NZ_CABMIZ010000030.1"/>
</dbReference>
<protein>
    <recommendedName>
        <fullName evidence="4 10">Phosphate propanoyltransferase</fullName>
        <ecNumber evidence="3 10">2.3.1.222</ecNumber>
    </recommendedName>
</protein>
<dbReference type="PANTHER" id="PTHR39453:SF1">
    <property type="entry name" value="PHOSPHATE PROPANOYLTRANSFERASE"/>
    <property type="match status" value="1"/>
</dbReference>
<keyword evidence="5 10" id="KW-0808">Transferase</keyword>
<evidence type="ECO:0000256" key="7">
    <source>
        <dbReference type="ARBA" id="ARBA00022833"/>
    </source>
</evidence>
<dbReference type="Proteomes" id="UP001055437">
    <property type="component" value="Chromosome"/>
</dbReference>
<dbReference type="PANTHER" id="PTHR39453">
    <property type="entry name" value="PHOSPHATE PROPANOYLTRANSFERASE"/>
    <property type="match status" value="1"/>
</dbReference>
<dbReference type="EC" id="2.3.1.222" evidence="3 10"/>
<keyword evidence="7" id="KW-0862">Zinc</keyword>
<dbReference type="NCBIfam" id="NF011652">
    <property type="entry name" value="PRK15070.1"/>
    <property type="match status" value="1"/>
</dbReference>
<dbReference type="PIRSF" id="PIRSF010130">
    <property type="entry name" value="PduL"/>
    <property type="match status" value="1"/>
</dbReference>
<evidence type="ECO:0000256" key="4">
    <source>
        <dbReference type="ARBA" id="ARBA00020837"/>
    </source>
</evidence>
<evidence type="ECO:0000256" key="5">
    <source>
        <dbReference type="ARBA" id="ARBA00022679"/>
    </source>
</evidence>
<organism evidence="11 13">
    <name type="scientific">Clostridium septicum</name>
    <dbReference type="NCBI Taxonomy" id="1504"/>
    <lineage>
        <taxon>Bacteria</taxon>
        <taxon>Bacillati</taxon>
        <taxon>Bacillota</taxon>
        <taxon>Clostridia</taxon>
        <taxon>Eubacteriales</taxon>
        <taxon>Clostridiaceae</taxon>
        <taxon>Clostridium</taxon>
    </lineage>
</organism>
<dbReference type="OrthoDB" id="9784365at2"/>
<keyword evidence="6" id="KW-0479">Metal-binding</keyword>
<accession>A0A9N7PIE6</accession>
<evidence type="ECO:0000256" key="9">
    <source>
        <dbReference type="ARBA" id="ARBA00047589"/>
    </source>
</evidence>
<proteinExistence type="inferred from homology"/>
<dbReference type="InterPro" id="IPR008300">
    <property type="entry name" value="PTAC"/>
</dbReference>
<evidence type="ECO:0000313" key="12">
    <source>
        <dbReference type="EMBL" id="USS00174.1"/>
    </source>
</evidence>
<gene>
    <name evidence="11" type="ORF">CP523_03595</name>
    <name evidence="12" type="ORF">NH397_11830</name>
</gene>
<dbReference type="GO" id="GO:0046872">
    <property type="term" value="F:metal ion binding"/>
    <property type="evidence" value="ECO:0007669"/>
    <property type="project" value="UniProtKB-KW"/>
</dbReference>
<comment type="cofactor">
    <cofactor evidence="1">
        <name>Zn(2+)</name>
        <dbReference type="ChEBI" id="CHEBI:29105"/>
    </cofactor>
</comment>
<comment type="pathway">
    <text evidence="10">Polyol metabolism; 1,2-propanediol degradation.</text>
</comment>
<keyword evidence="8 10" id="KW-0012">Acyltransferase</keyword>
<evidence type="ECO:0000313" key="14">
    <source>
        <dbReference type="Proteomes" id="UP001055437"/>
    </source>
</evidence>
<dbReference type="GO" id="GO:0016747">
    <property type="term" value="F:acyltransferase activity, transferring groups other than amino-acyl groups"/>
    <property type="evidence" value="ECO:0007669"/>
    <property type="project" value="InterPro"/>
</dbReference>
<dbReference type="KEGG" id="csep:CP523_03595"/>
<dbReference type="Proteomes" id="UP000280586">
    <property type="component" value="Chromosome"/>
</dbReference>
<comment type="catalytic activity">
    <reaction evidence="9 10">
        <text>propanoyl-CoA + phosphate = propanoyl phosphate + CoA</text>
        <dbReference type="Rhea" id="RHEA:28046"/>
        <dbReference type="ChEBI" id="CHEBI:43474"/>
        <dbReference type="ChEBI" id="CHEBI:57287"/>
        <dbReference type="ChEBI" id="CHEBI:57392"/>
        <dbReference type="ChEBI" id="CHEBI:58933"/>
        <dbReference type="EC" id="2.3.1.222"/>
    </reaction>
</comment>
<dbReference type="Pfam" id="PF06130">
    <property type="entry name" value="PTAC"/>
    <property type="match status" value="1"/>
</dbReference>
<evidence type="ECO:0000256" key="3">
    <source>
        <dbReference type="ARBA" id="ARBA00012206"/>
    </source>
</evidence>
<reference evidence="12" key="2">
    <citation type="submission" date="2022-06" db="EMBL/GenBank/DDBJ databases">
        <authorList>
            <person name="Holder M.E."/>
            <person name="Ajami N.J."/>
            <person name="Petrosino J.F."/>
        </authorList>
    </citation>
    <scope>NUCLEOTIDE SEQUENCE</scope>
    <source>
        <strain evidence="12">RMA 8861</strain>
    </source>
</reference>
<dbReference type="GeneID" id="303559766"/>